<name>A0A9K3GKP4_9EUKA</name>
<evidence type="ECO:0000313" key="1">
    <source>
        <dbReference type="EMBL" id="GIQ86412.1"/>
    </source>
</evidence>
<proteinExistence type="predicted"/>
<dbReference type="AlphaFoldDB" id="A0A9K3GKP4"/>
<dbReference type="EMBL" id="BDIP01002516">
    <property type="protein sequence ID" value="GIQ86412.1"/>
    <property type="molecule type" value="Genomic_DNA"/>
</dbReference>
<keyword evidence="2" id="KW-1185">Reference proteome</keyword>
<gene>
    <name evidence="1" type="ORF">KIPB_008264</name>
</gene>
<accession>A0A9K3GKP4</accession>
<dbReference type="Proteomes" id="UP000265618">
    <property type="component" value="Unassembled WGS sequence"/>
</dbReference>
<organism evidence="1 2">
    <name type="scientific">Kipferlia bialata</name>
    <dbReference type="NCBI Taxonomy" id="797122"/>
    <lineage>
        <taxon>Eukaryota</taxon>
        <taxon>Metamonada</taxon>
        <taxon>Carpediemonas-like organisms</taxon>
        <taxon>Kipferlia</taxon>
    </lineage>
</organism>
<reference evidence="1 2" key="1">
    <citation type="journal article" date="2018" name="PLoS ONE">
        <title>The draft genome of Kipferlia bialata reveals reductive genome evolution in fornicate parasites.</title>
        <authorList>
            <person name="Tanifuji G."/>
            <person name="Takabayashi S."/>
            <person name="Kume K."/>
            <person name="Takagi M."/>
            <person name="Nakayama T."/>
            <person name="Kamikawa R."/>
            <person name="Inagaki Y."/>
            <person name="Hashimoto T."/>
        </authorList>
    </citation>
    <scope>NUCLEOTIDE SEQUENCE [LARGE SCALE GENOMIC DNA]</scope>
    <source>
        <strain evidence="1">NY0173</strain>
    </source>
</reference>
<evidence type="ECO:0000313" key="2">
    <source>
        <dbReference type="Proteomes" id="UP000265618"/>
    </source>
</evidence>
<comment type="caution">
    <text evidence="1">The sequence shown here is derived from an EMBL/GenBank/DDBJ whole genome shotgun (WGS) entry which is preliminary data.</text>
</comment>
<sequence length="64" mass="7322">MASFGRGLPSLFSCVVDMSDRTTWYARKLELVCQETLGFDVPRALVRTIDHISRKFNTEVDLTK</sequence>
<protein>
    <submittedName>
        <fullName evidence="1">Uncharacterized protein</fullName>
    </submittedName>
</protein>
<feature type="non-terminal residue" evidence="1">
    <location>
        <position position="64"/>
    </location>
</feature>